<dbReference type="Proteomes" id="UP000176050">
    <property type="component" value="Chromosome"/>
</dbReference>
<dbReference type="RefSeq" id="WP_070235968.1">
    <property type="nucleotide sequence ID" value="NZ_CP017478.1"/>
</dbReference>
<dbReference type="EMBL" id="CP017478">
    <property type="protein sequence ID" value="AOW19829.1"/>
    <property type="molecule type" value="Genomic_DNA"/>
</dbReference>
<keyword evidence="3" id="KW-1185">Reference proteome</keyword>
<dbReference type="STRING" id="1850246.LPB138_03630"/>
<dbReference type="KEGG" id="lul:LPB138_03630"/>
<name>A0A1D8P5I6_9FLAO</name>
<proteinExistence type="predicted"/>
<feature type="transmembrane region" description="Helical" evidence="1">
    <location>
        <begin position="12"/>
        <end position="31"/>
    </location>
</feature>
<feature type="transmembrane region" description="Helical" evidence="1">
    <location>
        <begin position="58"/>
        <end position="79"/>
    </location>
</feature>
<keyword evidence="1" id="KW-0472">Membrane</keyword>
<sequence>MTNSTNKPNVVFWIIGIIALLWNAMGVNQYIQQAYNSESYRAMYSEEQLAIIDKLPSWYTAIFAIAVFASLIGCILLLLRKKSAVLLFQIAFIAVVIQTSYNLFINEGKEYYGNFEYSMLIMIPLFAFFLAWYSKNSKIKGWLS</sequence>
<protein>
    <recommendedName>
        <fullName evidence="4">Sugar transporter</fullName>
    </recommendedName>
</protein>
<organism evidence="2 3">
    <name type="scientific">Urechidicola croceus</name>
    <dbReference type="NCBI Taxonomy" id="1850246"/>
    <lineage>
        <taxon>Bacteria</taxon>
        <taxon>Pseudomonadati</taxon>
        <taxon>Bacteroidota</taxon>
        <taxon>Flavobacteriia</taxon>
        <taxon>Flavobacteriales</taxon>
        <taxon>Flavobacteriaceae</taxon>
        <taxon>Urechidicola</taxon>
    </lineage>
</organism>
<evidence type="ECO:0000313" key="2">
    <source>
        <dbReference type="EMBL" id="AOW19829.1"/>
    </source>
</evidence>
<reference evidence="2 3" key="1">
    <citation type="submission" date="2016-10" db="EMBL/GenBank/DDBJ databases">
        <title>Lutibacter sp. LPB0138, isolated from marine gastropod.</title>
        <authorList>
            <person name="Kim E."/>
            <person name="Yi H."/>
        </authorList>
    </citation>
    <scope>NUCLEOTIDE SEQUENCE [LARGE SCALE GENOMIC DNA]</scope>
    <source>
        <strain evidence="2 3">LPB0138</strain>
    </source>
</reference>
<evidence type="ECO:0008006" key="4">
    <source>
        <dbReference type="Google" id="ProtNLM"/>
    </source>
</evidence>
<feature type="transmembrane region" description="Helical" evidence="1">
    <location>
        <begin position="117"/>
        <end position="134"/>
    </location>
</feature>
<dbReference type="OrthoDB" id="1143964at2"/>
<accession>A0A1D8P5I6</accession>
<keyword evidence="1" id="KW-0812">Transmembrane</keyword>
<gene>
    <name evidence="2" type="ORF">LPB138_03630</name>
</gene>
<evidence type="ECO:0000256" key="1">
    <source>
        <dbReference type="SAM" id="Phobius"/>
    </source>
</evidence>
<keyword evidence="1" id="KW-1133">Transmembrane helix</keyword>
<dbReference type="AlphaFoldDB" id="A0A1D8P5I6"/>
<feature type="transmembrane region" description="Helical" evidence="1">
    <location>
        <begin position="86"/>
        <end position="105"/>
    </location>
</feature>
<evidence type="ECO:0000313" key="3">
    <source>
        <dbReference type="Proteomes" id="UP000176050"/>
    </source>
</evidence>